<proteinExistence type="predicted"/>
<dbReference type="EMBL" id="JAJJMA010191189">
    <property type="protein sequence ID" value="MCL7038492.1"/>
    <property type="molecule type" value="Genomic_DNA"/>
</dbReference>
<dbReference type="Proteomes" id="UP001177140">
    <property type="component" value="Unassembled WGS sequence"/>
</dbReference>
<accession>A0AA41VA01</accession>
<organism evidence="2 3">
    <name type="scientific">Papaver nudicaule</name>
    <name type="common">Iceland poppy</name>
    <dbReference type="NCBI Taxonomy" id="74823"/>
    <lineage>
        <taxon>Eukaryota</taxon>
        <taxon>Viridiplantae</taxon>
        <taxon>Streptophyta</taxon>
        <taxon>Embryophyta</taxon>
        <taxon>Tracheophyta</taxon>
        <taxon>Spermatophyta</taxon>
        <taxon>Magnoliopsida</taxon>
        <taxon>Ranunculales</taxon>
        <taxon>Papaveraceae</taxon>
        <taxon>Papaveroideae</taxon>
        <taxon>Papaver</taxon>
    </lineage>
</organism>
<dbReference type="InterPro" id="IPR044252">
    <property type="entry name" value="RPP3"/>
</dbReference>
<dbReference type="AlphaFoldDB" id="A0AA41VA01"/>
<sequence>MGVFMFVCKSSDGLWSAKQYKGDIEESDESSFGLQRKLVKEAISRDSGEMTSSFLKVNPHSARFSVASGGAPKSTGGLAAVEAPAAEEKKEEKEESDDDLGE</sequence>
<reference evidence="2" key="1">
    <citation type="submission" date="2022-03" db="EMBL/GenBank/DDBJ databases">
        <title>A functionally conserved STORR gene fusion in Papaver species that diverged 16.8 million years ago.</title>
        <authorList>
            <person name="Catania T."/>
        </authorList>
    </citation>
    <scope>NUCLEOTIDE SEQUENCE</scope>
    <source>
        <strain evidence="2">S-191538</strain>
    </source>
</reference>
<dbReference type="PANTHER" id="PTHR47207">
    <property type="entry name" value="60S ACIDIC RIBOSOMAL PROTEIN P3-1-RELATED"/>
    <property type="match status" value="1"/>
</dbReference>
<feature type="region of interest" description="Disordered" evidence="1">
    <location>
        <begin position="65"/>
        <end position="102"/>
    </location>
</feature>
<evidence type="ECO:0000313" key="3">
    <source>
        <dbReference type="Proteomes" id="UP001177140"/>
    </source>
</evidence>
<gene>
    <name evidence="2" type="ORF">MKW94_006467</name>
</gene>
<dbReference type="GO" id="GO:0005840">
    <property type="term" value="C:ribosome"/>
    <property type="evidence" value="ECO:0007669"/>
    <property type="project" value="InterPro"/>
</dbReference>
<dbReference type="PANTHER" id="PTHR47207:SF2">
    <property type="entry name" value="LARGE RIBOSOMAL SUBUNIT PROTEIN P3Y-RELATED"/>
    <property type="match status" value="1"/>
</dbReference>
<evidence type="ECO:0000256" key="1">
    <source>
        <dbReference type="SAM" id="MobiDB-lite"/>
    </source>
</evidence>
<protein>
    <recommendedName>
        <fullName evidence="4">60S acidic ribosomal protein P3</fullName>
    </recommendedName>
</protein>
<comment type="caution">
    <text evidence="2">The sequence shown here is derived from an EMBL/GenBank/DDBJ whole genome shotgun (WGS) entry which is preliminary data.</text>
</comment>
<dbReference type="GO" id="GO:0003735">
    <property type="term" value="F:structural constituent of ribosome"/>
    <property type="evidence" value="ECO:0007669"/>
    <property type="project" value="InterPro"/>
</dbReference>
<evidence type="ECO:0008006" key="4">
    <source>
        <dbReference type="Google" id="ProtNLM"/>
    </source>
</evidence>
<name>A0AA41VA01_PAPNU</name>
<keyword evidence="3" id="KW-1185">Reference proteome</keyword>
<evidence type="ECO:0000313" key="2">
    <source>
        <dbReference type="EMBL" id="MCL7038492.1"/>
    </source>
</evidence>